<evidence type="ECO:0000256" key="1">
    <source>
        <dbReference type="SAM" id="MobiDB-lite"/>
    </source>
</evidence>
<sequence>MRGPPAHVAHSRCKQPIGTRHLDTNPPVAATKKMPT</sequence>
<name>J9FVG0_9ZZZZ</name>
<accession>J9FVG0</accession>
<proteinExistence type="predicted"/>
<organism evidence="2">
    <name type="scientific">gut metagenome</name>
    <dbReference type="NCBI Taxonomy" id="749906"/>
    <lineage>
        <taxon>unclassified sequences</taxon>
        <taxon>metagenomes</taxon>
        <taxon>organismal metagenomes</taxon>
    </lineage>
</organism>
<reference evidence="2" key="1">
    <citation type="journal article" date="2012" name="PLoS ONE">
        <title>Gene sets for utilization of primary and secondary nutrition supplies in the distal gut of endangered iberian lynx.</title>
        <authorList>
            <person name="Alcaide M."/>
            <person name="Messina E."/>
            <person name="Richter M."/>
            <person name="Bargiela R."/>
            <person name="Peplies J."/>
            <person name="Huws S.A."/>
            <person name="Newbold C.J."/>
            <person name="Golyshin P.N."/>
            <person name="Simon M.A."/>
            <person name="Lopez G."/>
            <person name="Yakimov M.M."/>
            <person name="Ferrer M."/>
        </authorList>
    </citation>
    <scope>NUCLEOTIDE SEQUENCE</scope>
</reference>
<feature type="region of interest" description="Disordered" evidence="1">
    <location>
        <begin position="1"/>
        <end position="36"/>
    </location>
</feature>
<gene>
    <name evidence="2" type="ORF">EVA_18356</name>
</gene>
<dbReference type="AlphaFoldDB" id="J9FVG0"/>
<dbReference type="EMBL" id="AMCI01006914">
    <property type="protein sequence ID" value="EJW93537.1"/>
    <property type="molecule type" value="Genomic_DNA"/>
</dbReference>
<comment type="caution">
    <text evidence="2">The sequence shown here is derived from an EMBL/GenBank/DDBJ whole genome shotgun (WGS) entry which is preliminary data.</text>
</comment>
<protein>
    <submittedName>
        <fullName evidence="2">Uncharacterized protein</fullName>
    </submittedName>
</protein>
<evidence type="ECO:0000313" key="2">
    <source>
        <dbReference type="EMBL" id="EJW93537.1"/>
    </source>
</evidence>